<dbReference type="Pfam" id="PF00400">
    <property type="entry name" value="WD40"/>
    <property type="match status" value="2"/>
</dbReference>
<evidence type="ECO:0000313" key="7">
    <source>
        <dbReference type="Proteomes" id="UP001465976"/>
    </source>
</evidence>
<dbReference type="InterPro" id="IPR015943">
    <property type="entry name" value="WD40/YVTN_repeat-like_dom_sf"/>
</dbReference>
<keyword evidence="2" id="KW-0677">Repeat</keyword>
<feature type="repeat" description="WD" evidence="3">
    <location>
        <begin position="845"/>
        <end position="886"/>
    </location>
</feature>
<keyword evidence="7" id="KW-1185">Reference proteome</keyword>
<protein>
    <recommendedName>
        <fullName evidence="5">T6SS Phospholipase effector Tle1-like catalytic domain-containing protein</fullName>
    </recommendedName>
</protein>
<dbReference type="SUPFAM" id="SSF50978">
    <property type="entry name" value="WD40 repeat-like"/>
    <property type="match status" value="1"/>
</dbReference>
<dbReference type="Proteomes" id="UP001465976">
    <property type="component" value="Unassembled WGS sequence"/>
</dbReference>
<accession>A0ABR3FVD9</accession>
<dbReference type="InterPro" id="IPR019775">
    <property type="entry name" value="WD40_repeat_CS"/>
</dbReference>
<dbReference type="Pfam" id="PF09994">
    <property type="entry name" value="T6SS_Tle1-like_cat"/>
    <property type="match status" value="1"/>
</dbReference>
<dbReference type="InterPro" id="IPR036322">
    <property type="entry name" value="WD40_repeat_dom_sf"/>
</dbReference>
<dbReference type="EMBL" id="JBAHYK010000058">
    <property type="protein sequence ID" value="KAL0579476.1"/>
    <property type="molecule type" value="Genomic_DNA"/>
</dbReference>
<sequence length="1035" mass="115458">MAPSFLQSWIPGSPLRFLTARPAVSDAHHSSQDGLDPAKRPPTPPPLKEENPSRSPASTSTLSRQQSFLLNSHKLSPSPEASPEPKTSDQGHGEGQPFCSVQEHNNSCGDHQSRNLVICIDGTSNKFSSTNTNVVELYSRLQKDTTQLTYYDSGIGTYPVPSHKNTKYYLGLLGHRLDLMFAFRFQSTIIKAYEWLSEYYRPNDRIYLIVRRRFMGDKYREGFSRGAYQARVLAAMIEKVGLIHKGNQGQIPFAYELYYRSKKHTSSLRTPKTGHSGAETSAKLPHLDSPARLSVERGAEEPALQFKRTFSRNVKVHFVGAWDTVSSVGVMRSENLPMTVDGMQYVCYFRHALALDERRVKFLPDYACGGGSPVSHSGKDSSKPHTKEVWFVGTHSDIGGGNADNAALNNNRPALRWMSQEAERAGLRVDDLFVGSSTNDPTMKDGAIKESLVGFWRVLEYLPLRRLAYADSGLARSTAAKRSYDDDNRTTRRLHLGERRIILPGQLIHESVYSTKKALELPEGYQDPSIYEHVELDETPGIAFEFSTYFQTLTLLHNKRVYQSIQIPSSDQASKNELEAVMAKFRMMADKREGKLQFQDLIHKLYASFDKVDSPKQQCDTSGAMDALIAAGAKLFQVNAPRRLPPVLSDMMKPRRTEDLQRLAKKFLETFGTGEVFTVPEVGPVCVSISSDGNQVVYLVRDSGKVRVVDTVATFKPSSSEPGLWRPQKSRLKLPPSIEEASGVRCAMISPNGKLAAVGYGEPRDHRKLVVFDLTDLTKPSRVVLKSHEKDSILDVRFSFDSQRVYYATAGPGGHTLWSWKVEFHDSGQDVTVVEDDPKHEVKSFMGPGKNITTFGVSRNSTMVAAASEDGHLRVWDTRTVNRYNSQPFFIEYDVKVRALSFPSNDCFYTAGDDGTICRWRSSGPGNHFAKKELKKTNASINALATGFSETRLVCGFDDASGTVEVYDVSDGGFEMVGEPMHHQSSIYSLSYAADGDCLVAGTRYNGGVTFWDENGPTGERIIKHVSTNDHYFFK</sequence>
<gene>
    <name evidence="6" type="ORF">V5O48_002518</name>
</gene>
<dbReference type="InterPro" id="IPR001680">
    <property type="entry name" value="WD40_rpt"/>
</dbReference>
<evidence type="ECO:0000256" key="1">
    <source>
        <dbReference type="ARBA" id="ARBA00022574"/>
    </source>
</evidence>
<dbReference type="Gene3D" id="2.130.10.10">
    <property type="entry name" value="YVTN repeat-like/Quinoprotein amine dehydrogenase"/>
    <property type="match status" value="2"/>
</dbReference>
<feature type="compositionally biased region" description="Basic and acidic residues" evidence="4">
    <location>
        <begin position="26"/>
        <end position="39"/>
    </location>
</feature>
<proteinExistence type="predicted"/>
<dbReference type="PROSITE" id="PS50294">
    <property type="entry name" value="WD_REPEATS_REGION"/>
    <property type="match status" value="1"/>
</dbReference>
<evidence type="ECO:0000313" key="6">
    <source>
        <dbReference type="EMBL" id="KAL0579476.1"/>
    </source>
</evidence>
<dbReference type="PANTHER" id="PTHR33840:SF2">
    <property type="entry name" value="TLE1 PHOSPHOLIPASE DOMAIN-CONTAINING PROTEIN"/>
    <property type="match status" value="1"/>
</dbReference>
<feature type="region of interest" description="Disordered" evidence="4">
    <location>
        <begin position="21"/>
        <end position="100"/>
    </location>
</feature>
<dbReference type="PANTHER" id="PTHR33840">
    <property type="match status" value="1"/>
</dbReference>
<reference evidence="6 7" key="1">
    <citation type="submission" date="2024-02" db="EMBL/GenBank/DDBJ databases">
        <title>A draft genome for the cacao thread blight pathogen Marasmius crinis-equi.</title>
        <authorList>
            <person name="Cohen S.P."/>
            <person name="Baruah I.K."/>
            <person name="Amoako-Attah I."/>
            <person name="Bukari Y."/>
            <person name="Meinhardt L.W."/>
            <person name="Bailey B.A."/>
        </authorList>
    </citation>
    <scope>NUCLEOTIDE SEQUENCE [LARGE SCALE GENOMIC DNA]</scope>
    <source>
        <strain evidence="6 7">GH-76</strain>
    </source>
</reference>
<organism evidence="6 7">
    <name type="scientific">Marasmius crinis-equi</name>
    <dbReference type="NCBI Taxonomy" id="585013"/>
    <lineage>
        <taxon>Eukaryota</taxon>
        <taxon>Fungi</taxon>
        <taxon>Dikarya</taxon>
        <taxon>Basidiomycota</taxon>
        <taxon>Agaricomycotina</taxon>
        <taxon>Agaricomycetes</taxon>
        <taxon>Agaricomycetidae</taxon>
        <taxon>Agaricales</taxon>
        <taxon>Marasmiineae</taxon>
        <taxon>Marasmiaceae</taxon>
        <taxon>Marasmius</taxon>
    </lineage>
</organism>
<dbReference type="SMART" id="SM00320">
    <property type="entry name" value="WD40"/>
    <property type="match status" value="5"/>
</dbReference>
<feature type="domain" description="T6SS Phospholipase effector Tle1-like catalytic" evidence="5">
    <location>
        <begin position="114"/>
        <end position="421"/>
    </location>
</feature>
<name>A0ABR3FVD9_9AGAR</name>
<dbReference type="PROSITE" id="PS00678">
    <property type="entry name" value="WD_REPEATS_1"/>
    <property type="match status" value="1"/>
</dbReference>
<comment type="caution">
    <text evidence="6">The sequence shown here is derived from an EMBL/GenBank/DDBJ whole genome shotgun (WGS) entry which is preliminary data.</text>
</comment>
<evidence type="ECO:0000256" key="2">
    <source>
        <dbReference type="ARBA" id="ARBA00022737"/>
    </source>
</evidence>
<evidence type="ECO:0000256" key="3">
    <source>
        <dbReference type="PROSITE-ProRule" id="PRU00221"/>
    </source>
</evidence>
<evidence type="ECO:0000259" key="5">
    <source>
        <dbReference type="Pfam" id="PF09994"/>
    </source>
</evidence>
<feature type="compositionally biased region" description="Polar residues" evidence="4">
    <location>
        <begin position="53"/>
        <end position="75"/>
    </location>
</feature>
<evidence type="ECO:0000256" key="4">
    <source>
        <dbReference type="SAM" id="MobiDB-lite"/>
    </source>
</evidence>
<dbReference type="PROSITE" id="PS50082">
    <property type="entry name" value="WD_REPEATS_2"/>
    <property type="match status" value="1"/>
</dbReference>
<keyword evidence="1 3" id="KW-0853">WD repeat</keyword>
<dbReference type="InterPro" id="IPR018712">
    <property type="entry name" value="Tle1-like_cat"/>
</dbReference>